<dbReference type="InterPro" id="IPR024156">
    <property type="entry name" value="Small_GTPase_ARF"/>
</dbReference>
<dbReference type="Proteomes" id="UP001153620">
    <property type="component" value="Chromosome 3"/>
</dbReference>
<dbReference type="PANTHER" id="PTHR45909:SF1">
    <property type="entry name" value="ADP-RIBOSYLATION FACTOR-RELATED PROTEIN 1"/>
    <property type="match status" value="1"/>
</dbReference>
<name>A0A9N9WVZ1_9DIPT</name>
<comment type="similarity">
    <text evidence="2">Belongs to the SRP receptor beta subunit family.</text>
</comment>
<keyword evidence="9 11" id="KW-0472">Membrane</keyword>
<evidence type="ECO:0000256" key="8">
    <source>
        <dbReference type="ARBA" id="ARBA00023134"/>
    </source>
</evidence>
<evidence type="ECO:0000313" key="12">
    <source>
        <dbReference type="EMBL" id="CAG9808106.1"/>
    </source>
</evidence>
<dbReference type="InterPro" id="IPR027417">
    <property type="entry name" value="P-loop_NTPase"/>
</dbReference>
<evidence type="ECO:0000256" key="7">
    <source>
        <dbReference type="ARBA" id="ARBA00022989"/>
    </source>
</evidence>
<keyword evidence="8" id="KW-0342">GTP-binding</keyword>
<dbReference type="Pfam" id="PF09439">
    <property type="entry name" value="SRPRB"/>
    <property type="match status" value="1"/>
</dbReference>
<organism evidence="12 13">
    <name type="scientific">Chironomus riparius</name>
    <dbReference type="NCBI Taxonomy" id="315576"/>
    <lineage>
        <taxon>Eukaryota</taxon>
        <taxon>Metazoa</taxon>
        <taxon>Ecdysozoa</taxon>
        <taxon>Arthropoda</taxon>
        <taxon>Hexapoda</taxon>
        <taxon>Insecta</taxon>
        <taxon>Pterygota</taxon>
        <taxon>Neoptera</taxon>
        <taxon>Endopterygota</taxon>
        <taxon>Diptera</taxon>
        <taxon>Nematocera</taxon>
        <taxon>Chironomoidea</taxon>
        <taxon>Chironomidae</taxon>
        <taxon>Chironominae</taxon>
        <taxon>Chironomus</taxon>
    </lineage>
</organism>
<evidence type="ECO:0000256" key="3">
    <source>
        <dbReference type="ARBA" id="ARBA00020256"/>
    </source>
</evidence>
<dbReference type="InterPro" id="IPR019009">
    <property type="entry name" value="SRP_receptor_beta_su"/>
</dbReference>
<feature type="transmembrane region" description="Helical" evidence="11">
    <location>
        <begin position="20"/>
        <end position="37"/>
    </location>
</feature>
<keyword evidence="7 11" id="KW-1133">Transmembrane helix</keyword>
<reference evidence="12" key="2">
    <citation type="submission" date="2022-10" db="EMBL/GenBank/DDBJ databases">
        <authorList>
            <consortium name="ENA_rothamsted_submissions"/>
            <consortium name="culmorum"/>
            <person name="King R."/>
        </authorList>
    </citation>
    <scope>NUCLEOTIDE SEQUENCE</scope>
</reference>
<dbReference type="SUPFAM" id="SSF52540">
    <property type="entry name" value="P-loop containing nucleoside triphosphate hydrolases"/>
    <property type="match status" value="1"/>
</dbReference>
<dbReference type="GO" id="GO:0003924">
    <property type="term" value="F:GTPase activity"/>
    <property type="evidence" value="ECO:0007669"/>
    <property type="project" value="TreeGrafter"/>
</dbReference>
<dbReference type="AlphaFoldDB" id="A0A9N9WVZ1"/>
<dbReference type="PROSITE" id="PS51417">
    <property type="entry name" value="ARF"/>
    <property type="match status" value="1"/>
</dbReference>
<dbReference type="GO" id="GO:0034067">
    <property type="term" value="P:protein localization to Golgi apparatus"/>
    <property type="evidence" value="ECO:0007669"/>
    <property type="project" value="TreeGrafter"/>
</dbReference>
<dbReference type="EMBL" id="OU895879">
    <property type="protein sequence ID" value="CAG9808106.1"/>
    <property type="molecule type" value="Genomic_DNA"/>
</dbReference>
<dbReference type="GO" id="GO:0006886">
    <property type="term" value="P:intracellular protein transport"/>
    <property type="evidence" value="ECO:0007669"/>
    <property type="project" value="TreeGrafter"/>
</dbReference>
<evidence type="ECO:0000256" key="6">
    <source>
        <dbReference type="ARBA" id="ARBA00022824"/>
    </source>
</evidence>
<comment type="subcellular location">
    <subcellularLocation>
        <location evidence="1">Endoplasmic reticulum membrane</location>
        <topology evidence="1">Single-pass membrane protein</topology>
    </subcellularLocation>
</comment>
<keyword evidence="10" id="KW-0675">Receptor</keyword>
<evidence type="ECO:0000256" key="10">
    <source>
        <dbReference type="ARBA" id="ARBA00023170"/>
    </source>
</evidence>
<reference evidence="12" key="1">
    <citation type="submission" date="2022-01" db="EMBL/GenBank/DDBJ databases">
        <authorList>
            <person name="King R."/>
        </authorList>
    </citation>
    <scope>NUCLEOTIDE SEQUENCE</scope>
</reference>
<accession>A0A9N9WVZ1</accession>
<dbReference type="Gene3D" id="3.40.50.300">
    <property type="entry name" value="P-loop containing nucleotide triphosphate hydrolases"/>
    <property type="match status" value="1"/>
</dbReference>
<dbReference type="CDD" id="cd04105">
    <property type="entry name" value="SR_beta"/>
    <property type="match status" value="1"/>
</dbReference>
<dbReference type="GO" id="GO:0005525">
    <property type="term" value="F:GTP binding"/>
    <property type="evidence" value="ECO:0007669"/>
    <property type="project" value="UniProtKB-KW"/>
</dbReference>
<dbReference type="GO" id="GO:0005794">
    <property type="term" value="C:Golgi apparatus"/>
    <property type="evidence" value="ECO:0007669"/>
    <property type="project" value="TreeGrafter"/>
</dbReference>
<dbReference type="PANTHER" id="PTHR45909">
    <property type="entry name" value="ADP-RIBOSYLATION FACTOR-RELATED PROTEIN 1"/>
    <property type="match status" value="1"/>
</dbReference>
<dbReference type="GO" id="GO:0043001">
    <property type="term" value="P:Golgi to plasma membrane protein transport"/>
    <property type="evidence" value="ECO:0007669"/>
    <property type="project" value="TreeGrafter"/>
</dbReference>
<evidence type="ECO:0000256" key="11">
    <source>
        <dbReference type="SAM" id="Phobius"/>
    </source>
</evidence>
<protein>
    <recommendedName>
        <fullName evidence="3">Signal recognition particle receptor subunit beta</fullName>
    </recommendedName>
</protein>
<evidence type="ECO:0000256" key="2">
    <source>
        <dbReference type="ARBA" id="ARBA00005619"/>
    </source>
</evidence>
<sequence>MDKTTRKEAIRLSDINFMPIFYALAVVIITLIVIYLIKKRAPKRTDLLLAGLCDSGKTLLYSLILNGNEVETFTSLKENCGLLNLENSKTLRLVDLPGHERLRLRLLDNYKNTTKAIIYVVDSSTVQKDIKDVADFLYTLLADKALSSTAVLILCNKQDETMAKGVQAIESLLEKEINLIRKTRTNQLQSVDNSSDTSVFLGRNDKDFDFTQISQKIRFAESSAKNNKIEQLQNFISDL</sequence>
<keyword evidence="4 11" id="KW-0812">Transmembrane</keyword>
<evidence type="ECO:0000313" key="13">
    <source>
        <dbReference type="Proteomes" id="UP001153620"/>
    </source>
</evidence>
<keyword evidence="6" id="KW-0256">Endoplasmic reticulum</keyword>
<evidence type="ECO:0000256" key="4">
    <source>
        <dbReference type="ARBA" id="ARBA00022692"/>
    </source>
</evidence>
<dbReference type="OrthoDB" id="41266at2759"/>
<dbReference type="SMART" id="SM00177">
    <property type="entry name" value="ARF"/>
    <property type="match status" value="1"/>
</dbReference>
<evidence type="ECO:0000256" key="1">
    <source>
        <dbReference type="ARBA" id="ARBA00004389"/>
    </source>
</evidence>
<dbReference type="GO" id="GO:0005789">
    <property type="term" value="C:endoplasmic reticulum membrane"/>
    <property type="evidence" value="ECO:0007669"/>
    <property type="project" value="UniProtKB-SubCell"/>
</dbReference>
<proteinExistence type="inferred from homology"/>
<keyword evidence="5" id="KW-0547">Nucleotide-binding</keyword>
<gene>
    <name evidence="12" type="ORF">CHIRRI_LOCUS10952</name>
</gene>
<evidence type="ECO:0000256" key="9">
    <source>
        <dbReference type="ARBA" id="ARBA00023136"/>
    </source>
</evidence>
<evidence type="ECO:0000256" key="5">
    <source>
        <dbReference type="ARBA" id="ARBA00022741"/>
    </source>
</evidence>
<keyword evidence="13" id="KW-1185">Reference proteome</keyword>